<dbReference type="OrthoDB" id="1144002at2"/>
<gene>
    <name evidence="1" type="ORF">AWE51_20730</name>
</gene>
<organism evidence="1 2">
    <name type="scientific">Aquimarina aggregata</name>
    <dbReference type="NCBI Taxonomy" id="1642818"/>
    <lineage>
        <taxon>Bacteria</taxon>
        <taxon>Pseudomonadati</taxon>
        <taxon>Bacteroidota</taxon>
        <taxon>Flavobacteriia</taxon>
        <taxon>Flavobacteriales</taxon>
        <taxon>Flavobacteriaceae</taxon>
        <taxon>Aquimarina</taxon>
    </lineage>
</organism>
<reference evidence="1 2" key="1">
    <citation type="submission" date="2016-01" db="EMBL/GenBank/DDBJ databases">
        <title>The draft genome sequence of Aquimarina sp. RZW4-3-2.</title>
        <authorList>
            <person name="Wang Y."/>
        </authorList>
    </citation>
    <scope>NUCLEOTIDE SEQUENCE [LARGE SCALE GENOMIC DNA]</scope>
    <source>
        <strain evidence="1 2">RZW4-3-2</strain>
    </source>
</reference>
<proteinExistence type="predicted"/>
<dbReference type="Gene3D" id="2.60.40.1820">
    <property type="match status" value="1"/>
</dbReference>
<dbReference type="PROSITE" id="PS51257">
    <property type="entry name" value="PROKAR_LIPOPROTEIN"/>
    <property type="match status" value="1"/>
</dbReference>
<evidence type="ECO:0008006" key="3">
    <source>
        <dbReference type="Google" id="ProtNLM"/>
    </source>
</evidence>
<keyword evidence="2" id="KW-1185">Reference proteome</keyword>
<protein>
    <recommendedName>
        <fullName evidence="3">Late embryogenesis abundant protein LEA-2 subgroup domain-containing protein</fullName>
    </recommendedName>
</protein>
<dbReference type="SUPFAM" id="SSF117070">
    <property type="entry name" value="LEA14-like"/>
    <property type="match status" value="1"/>
</dbReference>
<sequence length="153" mass="17378">MKRPLLLLTIFIFLTACSLSKKPEFKYVDAILIKNASIRDVTIKANAIFDNPNRLNGKLSIEDFHVFVDNIDVGTISAQEFDIPGKSEFTIPLEGTFSLSKIYKNNKNSILNSVLKVIQTDSLNIEYKGTIRYHLGSFSYPYKINKQQQVSIK</sequence>
<dbReference type="RefSeq" id="WP_066311567.1">
    <property type="nucleotide sequence ID" value="NZ_LQRT01000003.1"/>
</dbReference>
<accession>A0A163BV77</accession>
<dbReference type="Proteomes" id="UP000076715">
    <property type="component" value="Unassembled WGS sequence"/>
</dbReference>
<evidence type="ECO:0000313" key="2">
    <source>
        <dbReference type="Proteomes" id="UP000076715"/>
    </source>
</evidence>
<dbReference type="STRING" id="1642818.AWE51_20730"/>
<evidence type="ECO:0000313" key="1">
    <source>
        <dbReference type="EMBL" id="KZS41822.1"/>
    </source>
</evidence>
<comment type="caution">
    <text evidence="1">The sequence shown here is derived from an EMBL/GenBank/DDBJ whole genome shotgun (WGS) entry which is preliminary data.</text>
</comment>
<dbReference type="AlphaFoldDB" id="A0A163BV77"/>
<dbReference type="EMBL" id="LQRT01000003">
    <property type="protein sequence ID" value="KZS41822.1"/>
    <property type="molecule type" value="Genomic_DNA"/>
</dbReference>
<name>A0A163BV77_9FLAO</name>